<gene>
    <name evidence="8" type="ORF">CTE05_38050</name>
</gene>
<sequence>MYVEPALRTSSRAPQGHEADARAEAAGRADLAESVERAMAVTSGVLQDFLDMRVRAAAARSDVAVQLWTDLADGVGGKLMRPRLAVASYLGLGGQDAAAIAPVAAAVEVLHAAMLVHDDLLDHDEVRRGRPNVAGATRARLADRGLSERTVSDQVLAAGLLAGDLAIASAFALAASAPADSAAVLRVVGLLAEGIETTVVGELLDVTGALSSPRDVDALAVAELKTAAYSGSLPLVVGAVLAGADDAQAARLGAVGSALGVAFQLADDDLGVFGDPAVTGKSVLSDLREGKRTELLRRAYAMADDAGCAVLDAHVGRADLDDAGAAVVRGVMVSSGALDAVRELARATGQRARELAVDGVPEPLGGYLVGVVDDLVGRGH</sequence>
<comment type="similarity">
    <text evidence="2 6">Belongs to the FPP/GGPP synthase family.</text>
</comment>
<keyword evidence="3 6" id="KW-0808">Transferase</keyword>
<dbReference type="EMBL" id="BJWH01000030">
    <property type="protein sequence ID" value="GEM00259.1"/>
    <property type="molecule type" value="Genomic_DNA"/>
</dbReference>
<evidence type="ECO:0000256" key="1">
    <source>
        <dbReference type="ARBA" id="ARBA00001946"/>
    </source>
</evidence>
<feature type="region of interest" description="Disordered" evidence="7">
    <location>
        <begin position="1"/>
        <end position="25"/>
    </location>
</feature>
<evidence type="ECO:0000256" key="5">
    <source>
        <dbReference type="ARBA" id="ARBA00022842"/>
    </source>
</evidence>
<keyword evidence="9" id="KW-1185">Reference proteome</keyword>
<keyword evidence="4" id="KW-0479">Metal-binding</keyword>
<dbReference type="InterPro" id="IPR000092">
    <property type="entry name" value="Polyprenyl_synt"/>
</dbReference>
<organism evidence="8 9">
    <name type="scientific">Cellulomonas terrae</name>
    <dbReference type="NCBI Taxonomy" id="311234"/>
    <lineage>
        <taxon>Bacteria</taxon>
        <taxon>Bacillati</taxon>
        <taxon>Actinomycetota</taxon>
        <taxon>Actinomycetes</taxon>
        <taxon>Micrococcales</taxon>
        <taxon>Cellulomonadaceae</taxon>
        <taxon>Cellulomonas</taxon>
    </lineage>
</organism>
<evidence type="ECO:0000256" key="6">
    <source>
        <dbReference type="RuleBase" id="RU004466"/>
    </source>
</evidence>
<dbReference type="PANTHER" id="PTHR12001">
    <property type="entry name" value="GERANYLGERANYL PYROPHOSPHATE SYNTHASE"/>
    <property type="match status" value="1"/>
</dbReference>
<dbReference type="AlphaFoldDB" id="A0A511JQF0"/>
<dbReference type="Gene3D" id="1.10.600.10">
    <property type="entry name" value="Farnesyl Diphosphate Synthase"/>
    <property type="match status" value="1"/>
</dbReference>
<protein>
    <recommendedName>
        <fullName evidence="10">Geranylgeranyl pyrophosphate synthase</fullName>
    </recommendedName>
</protein>
<accession>A0A511JQF0</accession>
<dbReference type="GO" id="GO:0046872">
    <property type="term" value="F:metal ion binding"/>
    <property type="evidence" value="ECO:0007669"/>
    <property type="project" value="UniProtKB-KW"/>
</dbReference>
<evidence type="ECO:0000256" key="2">
    <source>
        <dbReference type="ARBA" id="ARBA00006706"/>
    </source>
</evidence>
<name>A0A511JQF0_9CELL</name>
<dbReference type="SUPFAM" id="SSF48576">
    <property type="entry name" value="Terpenoid synthases"/>
    <property type="match status" value="1"/>
</dbReference>
<dbReference type="PANTHER" id="PTHR12001:SF85">
    <property type="entry name" value="SHORT CHAIN ISOPRENYL DIPHOSPHATE SYNTHASE"/>
    <property type="match status" value="1"/>
</dbReference>
<evidence type="ECO:0000256" key="4">
    <source>
        <dbReference type="ARBA" id="ARBA00022723"/>
    </source>
</evidence>
<comment type="caution">
    <text evidence="8">The sequence shown here is derived from an EMBL/GenBank/DDBJ whole genome shotgun (WGS) entry which is preliminary data.</text>
</comment>
<reference evidence="8 9" key="1">
    <citation type="submission" date="2019-07" db="EMBL/GenBank/DDBJ databases">
        <title>Whole genome shotgun sequence of Cellulomonas terrae NBRC 100819.</title>
        <authorList>
            <person name="Hosoyama A."/>
            <person name="Uohara A."/>
            <person name="Ohji S."/>
            <person name="Ichikawa N."/>
        </authorList>
    </citation>
    <scope>NUCLEOTIDE SEQUENCE [LARGE SCALE GENOMIC DNA]</scope>
    <source>
        <strain evidence="8 9">NBRC 100819</strain>
    </source>
</reference>
<evidence type="ECO:0000313" key="9">
    <source>
        <dbReference type="Proteomes" id="UP000321049"/>
    </source>
</evidence>
<evidence type="ECO:0000313" key="8">
    <source>
        <dbReference type="EMBL" id="GEM00259.1"/>
    </source>
</evidence>
<feature type="compositionally biased region" description="Basic and acidic residues" evidence="7">
    <location>
        <begin position="15"/>
        <end position="25"/>
    </location>
</feature>
<evidence type="ECO:0008006" key="10">
    <source>
        <dbReference type="Google" id="ProtNLM"/>
    </source>
</evidence>
<dbReference type="GO" id="GO:0004659">
    <property type="term" value="F:prenyltransferase activity"/>
    <property type="evidence" value="ECO:0007669"/>
    <property type="project" value="InterPro"/>
</dbReference>
<keyword evidence="5" id="KW-0460">Magnesium</keyword>
<dbReference type="Proteomes" id="UP000321049">
    <property type="component" value="Unassembled WGS sequence"/>
</dbReference>
<dbReference type="InterPro" id="IPR008949">
    <property type="entry name" value="Isoprenoid_synthase_dom_sf"/>
</dbReference>
<dbReference type="InterPro" id="IPR033749">
    <property type="entry name" value="Polyprenyl_synt_CS"/>
</dbReference>
<comment type="cofactor">
    <cofactor evidence="1">
        <name>Mg(2+)</name>
        <dbReference type="ChEBI" id="CHEBI:18420"/>
    </cofactor>
</comment>
<proteinExistence type="inferred from homology"/>
<evidence type="ECO:0000256" key="7">
    <source>
        <dbReference type="SAM" id="MobiDB-lite"/>
    </source>
</evidence>
<evidence type="ECO:0000256" key="3">
    <source>
        <dbReference type="ARBA" id="ARBA00022679"/>
    </source>
</evidence>
<dbReference type="RefSeq" id="WP_186814943.1">
    <property type="nucleotide sequence ID" value="NZ_BJWH01000030.1"/>
</dbReference>
<dbReference type="Pfam" id="PF00348">
    <property type="entry name" value="polyprenyl_synt"/>
    <property type="match status" value="1"/>
</dbReference>
<dbReference type="PROSITE" id="PS00723">
    <property type="entry name" value="POLYPRENYL_SYNTHASE_1"/>
    <property type="match status" value="1"/>
</dbReference>
<dbReference type="GO" id="GO:0008299">
    <property type="term" value="P:isoprenoid biosynthetic process"/>
    <property type="evidence" value="ECO:0007669"/>
    <property type="project" value="InterPro"/>
</dbReference>
<dbReference type="SFLD" id="SFLDS00005">
    <property type="entry name" value="Isoprenoid_Synthase_Type_I"/>
    <property type="match status" value="1"/>
</dbReference>